<dbReference type="Gene3D" id="3.30.9.10">
    <property type="entry name" value="D-Amino Acid Oxidase, subunit A, domain 2"/>
    <property type="match status" value="1"/>
</dbReference>
<evidence type="ECO:0000256" key="4">
    <source>
        <dbReference type="ARBA" id="ARBA00023014"/>
    </source>
</evidence>
<keyword evidence="3" id="KW-0408">Iron</keyword>
<accession>A0A410WXF7</accession>
<organism evidence="8 9">
    <name type="scientific">Paenibacillus chitinolyticus</name>
    <dbReference type="NCBI Taxonomy" id="79263"/>
    <lineage>
        <taxon>Bacteria</taxon>
        <taxon>Bacillati</taxon>
        <taxon>Bacillota</taxon>
        <taxon>Bacilli</taxon>
        <taxon>Bacillales</taxon>
        <taxon>Paenibacillaceae</taxon>
        <taxon>Paenibacillus</taxon>
    </lineage>
</organism>
<dbReference type="GO" id="GO:0005737">
    <property type="term" value="C:cytoplasm"/>
    <property type="evidence" value="ECO:0007669"/>
    <property type="project" value="TreeGrafter"/>
</dbReference>
<evidence type="ECO:0000313" key="8">
    <source>
        <dbReference type="EMBL" id="QAV19166.1"/>
    </source>
</evidence>
<dbReference type="GO" id="GO:0051537">
    <property type="term" value="F:2 iron, 2 sulfur cluster binding"/>
    <property type="evidence" value="ECO:0007669"/>
    <property type="project" value="UniProtKB-KW"/>
</dbReference>
<sequence length="515" mass="57579">MNETNSKPAAAFPQFPESYWLASAQIPAYSRLNENIRVDAAIVGAGITGLTTAYLLAMKGLKVAVLNAGRILHGTTGYTTAKITAQHDLIYDQYITDFGEEKARLYYEANRDALQFVRHLVKEHHIQCQFEEQDAFVYTDTDSSLHKVFKEYEAYEKLRIPGSYVEKTDLPFETKGAVVMKNQAQYNPVPFLIHLAEEIVRKGGRIYEETTVTGYEPGSPSVLKTSGGFTVSSSHVVSASHFPFNNLHGLYFVRLYAERSYVLAVKTDKRYLGGMYISADKPKRSLRSVLINGEPMVIVGGEGHKTGQGICTFQYYEALEKFARETFGVKEIAYRWSAQDLYTLDTIPYIGQELDDVPNLYVATGYKKWGMSTGIAAAQLNAKLILGEDSPYRDLFSPSRFHANPSIKTFVKENANVAKELISGKLEFPTREAGELREDEGAVVQVRGKRAGAYRDREGSLHVVDTTCTHLGCEVDWNESERTWDCPCHGSRFAYTGEVIEGPALKPLAKVELDE</sequence>
<reference evidence="7 10" key="2">
    <citation type="submission" date="2022-05" db="EMBL/GenBank/DDBJ databases">
        <title>Genome Sequencing of Bee-Associated Microbes.</title>
        <authorList>
            <person name="Dunlap C."/>
        </authorList>
    </citation>
    <scope>NUCLEOTIDE SEQUENCE [LARGE SCALE GENOMIC DNA]</scope>
    <source>
        <strain evidence="7 10">NRRL B-23120</strain>
    </source>
</reference>
<dbReference type="PROSITE" id="PS51296">
    <property type="entry name" value="RIESKE"/>
    <property type="match status" value="1"/>
</dbReference>
<dbReference type="KEGG" id="pchi:PC41400_16355"/>
<dbReference type="AlphaFoldDB" id="A0A410WXF7"/>
<dbReference type="OrthoDB" id="9767869at2"/>
<evidence type="ECO:0000256" key="3">
    <source>
        <dbReference type="ARBA" id="ARBA00023004"/>
    </source>
</evidence>
<dbReference type="PANTHER" id="PTHR13847:SF274">
    <property type="entry name" value="RIESKE 2FE-2S IRON-SULFUR PROTEIN YHFW-RELATED"/>
    <property type="match status" value="1"/>
</dbReference>
<gene>
    <name evidence="7" type="ORF">M5X16_20895</name>
    <name evidence="8" type="ORF">PC41400_16355</name>
</gene>
<dbReference type="Proteomes" id="UP000288943">
    <property type="component" value="Chromosome"/>
</dbReference>
<name>A0A410WXF7_9BACL</name>
<dbReference type="RefSeq" id="WP_042225979.1">
    <property type="nucleotide sequence ID" value="NZ_CP026520.1"/>
</dbReference>
<dbReference type="GO" id="GO:0046872">
    <property type="term" value="F:metal ion binding"/>
    <property type="evidence" value="ECO:0007669"/>
    <property type="project" value="UniProtKB-KW"/>
</dbReference>
<dbReference type="EMBL" id="CP026520">
    <property type="protein sequence ID" value="QAV19166.1"/>
    <property type="molecule type" value="Genomic_DNA"/>
</dbReference>
<protein>
    <submittedName>
        <fullName evidence="8">FAD-dependent oxidoreductase</fullName>
    </submittedName>
</protein>
<proteinExistence type="predicted"/>
<keyword evidence="10" id="KW-1185">Reference proteome</keyword>
<evidence type="ECO:0000256" key="1">
    <source>
        <dbReference type="ARBA" id="ARBA00022714"/>
    </source>
</evidence>
<dbReference type="PRINTS" id="PR00162">
    <property type="entry name" value="RIESKE"/>
</dbReference>
<dbReference type="PANTHER" id="PTHR13847">
    <property type="entry name" value="SARCOSINE DEHYDROGENASE-RELATED"/>
    <property type="match status" value="1"/>
</dbReference>
<dbReference type="Pfam" id="PF01266">
    <property type="entry name" value="DAO"/>
    <property type="match status" value="1"/>
</dbReference>
<dbReference type="Proteomes" id="UP001527202">
    <property type="component" value="Unassembled WGS sequence"/>
</dbReference>
<evidence type="ECO:0000313" key="7">
    <source>
        <dbReference type="EMBL" id="MCY9598210.1"/>
    </source>
</evidence>
<dbReference type="InterPro" id="IPR038010">
    <property type="entry name" value="YhfW_C"/>
</dbReference>
<dbReference type="Pfam" id="PF00355">
    <property type="entry name" value="Rieske"/>
    <property type="match status" value="1"/>
</dbReference>
<dbReference type="Gene3D" id="2.102.10.10">
    <property type="entry name" value="Rieske [2Fe-2S] iron-sulphur domain"/>
    <property type="match status" value="1"/>
</dbReference>
<dbReference type="SUPFAM" id="SSF50022">
    <property type="entry name" value="ISP domain"/>
    <property type="match status" value="1"/>
</dbReference>
<dbReference type="Gene3D" id="3.50.50.60">
    <property type="entry name" value="FAD/NAD(P)-binding domain"/>
    <property type="match status" value="1"/>
</dbReference>
<evidence type="ECO:0000256" key="5">
    <source>
        <dbReference type="ARBA" id="ARBA00023157"/>
    </source>
</evidence>
<evidence type="ECO:0000259" key="6">
    <source>
        <dbReference type="PROSITE" id="PS51296"/>
    </source>
</evidence>
<dbReference type="InterPro" id="IPR036188">
    <property type="entry name" value="FAD/NAD-bd_sf"/>
</dbReference>
<keyword evidence="2" id="KW-0479">Metal-binding</keyword>
<dbReference type="SUPFAM" id="SSF51905">
    <property type="entry name" value="FAD/NAD(P)-binding domain"/>
    <property type="match status" value="1"/>
</dbReference>
<dbReference type="InterPro" id="IPR005805">
    <property type="entry name" value="Rieske_Fe-S_prot_C"/>
</dbReference>
<dbReference type="FunFam" id="2.102.10.10:FF:000014">
    <property type="entry name" value="Oxidoreductase, FAD dependent"/>
    <property type="match status" value="1"/>
</dbReference>
<dbReference type="CDD" id="cd03477">
    <property type="entry name" value="Rieske_YhfW_C"/>
    <property type="match status" value="1"/>
</dbReference>
<dbReference type="InterPro" id="IPR006076">
    <property type="entry name" value="FAD-dep_OxRdtase"/>
</dbReference>
<dbReference type="GO" id="GO:0016705">
    <property type="term" value="F:oxidoreductase activity, acting on paired donors, with incorporation or reduction of molecular oxygen"/>
    <property type="evidence" value="ECO:0007669"/>
    <property type="project" value="UniProtKB-ARBA"/>
</dbReference>
<keyword evidence="1" id="KW-0001">2Fe-2S</keyword>
<evidence type="ECO:0000313" key="10">
    <source>
        <dbReference type="Proteomes" id="UP001527202"/>
    </source>
</evidence>
<reference evidence="8 9" key="1">
    <citation type="submission" date="2018-01" db="EMBL/GenBank/DDBJ databases">
        <title>The whole genome sequencing and assembly of Paenibacillus chitinolyticus KCCM 41400 strain.</title>
        <authorList>
            <person name="Kim J.-Y."/>
            <person name="Park M.-K."/>
            <person name="Lee Y.-J."/>
            <person name="Yi H."/>
            <person name="Bahn Y.-S."/>
            <person name="Kim J.F."/>
            <person name="Lee D.-W."/>
        </authorList>
    </citation>
    <scope>NUCLEOTIDE SEQUENCE [LARGE SCALE GENOMIC DNA]</scope>
    <source>
        <strain evidence="8 9">KCCM 41400</strain>
    </source>
</reference>
<dbReference type="InterPro" id="IPR036922">
    <property type="entry name" value="Rieske_2Fe-2S_sf"/>
</dbReference>
<dbReference type="GO" id="GO:0004497">
    <property type="term" value="F:monooxygenase activity"/>
    <property type="evidence" value="ECO:0007669"/>
    <property type="project" value="UniProtKB-ARBA"/>
</dbReference>
<dbReference type="InterPro" id="IPR017941">
    <property type="entry name" value="Rieske_2Fe-2S"/>
</dbReference>
<feature type="domain" description="Rieske" evidence="6">
    <location>
        <begin position="428"/>
        <end position="515"/>
    </location>
</feature>
<evidence type="ECO:0000313" key="9">
    <source>
        <dbReference type="Proteomes" id="UP000288943"/>
    </source>
</evidence>
<dbReference type="GO" id="GO:0016020">
    <property type="term" value="C:membrane"/>
    <property type="evidence" value="ECO:0007669"/>
    <property type="project" value="InterPro"/>
</dbReference>
<evidence type="ECO:0000256" key="2">
    <source>
        <dbReference type="ARBA" id="ARBA00022723"/>
    </source>
</evidence>
<dbReference type="GeneID" id="95376382"/>
<dbReference type="EMBL" id="JAMDMJ010000029">
    <property type="protein sequence ID" value="MCY9598210.1"/>
    <property type="molecule type" value="Genomic_DNA"/>
</dbReference>
<keyword evidence="4" id="KW-0411">Iron-sulfur</keyword>
<keyword evidence="5" id="KW-1015">Disulfide bond</keyword>